<comment type="similarity">
    <text evidence="5">In the C-terminal section; belongs to the Cu-Zn superoxide dismutase family.</text>
</comment>
<comment type="function">
    <text evidence="2">Destroys radicals which are normally produced within the cells and which are toxic to biological systems.</text>
</comment>
<organism evidence="9 10">
    <name type="scientific">Sporothrix stenoceras</name>
    <dbReference type="NCBI Taxonomy" id="5173"/>
    <lineage>
        <taxon>Eukaryota</taxon>
        <taxon>Fungi</taxon>
        <taxon>Dikarya</taxon>
        <taxon>Ascomycota</taxon>
        <taxon>Pezizomycotina</taxon>
        <taxon>Sordariomycetes</taxon>
        <taxon>Sordariomycetidae</taxon>
        <taxon>Ophiostomatales</taxon>
        <taxon>Ophiostomataceae</taxon>
        <taxon>Sporothrix</taxon>
    </lineage>
</organism>
<dbReference type="InterPro" id="IPR036423">
    <property type="entry name" value="SOD-like_Cu/Zn_dom_sf"/>
</dbReference>
<evidence type="ECO:0000256" key="3">
    <source>
        <dbReference type="ARBA" id="ARBA00010636"/>
    </source>
</evidence>
<comment type="caution">
    <text evidence="9">The sequence shown here is derived from an EMBL/GenBank/DDBJ whole genome shotgun (WGS) entry which is preliminary data.</text>
</comment>
<keyword evidence="10" id="KW-1185">Reference proteome</keyword>
<comment type="cofactor">
    <cofactor evidence="1">
        <name>Cu(2+)</name>
        <dbReference type="ChEBI" id="CHEBI:29036"/>
    </cofactor>
</comment>
<dbReference type="EMBL" id="JAWCUI010000020">
    <property type="protein sequence ID" value="KAL1897083.1"/>
    <property type="molecule type" value="Genomic_DNA"/>
</dbReference>
<dbReference type="InterPro" id="IPR036163">
    <property type="entry name" value="HMA_dom_sf"/>
</dbReference>
<dbReference type="SUPFAM" id="SSF55008">
    <property type="entry name" value="HMA, heavy metal-associated domain"/>
    <property type="match status" value="1"/>
</dbReference>
<evidence type="ECO:0000256" key="5">
    <source>
        <dbReference type="ARBA" id="ARBA00025798"/>
    </source>
</evidence>
<keyword evidence="7" id="KW-0472">Membrane</keyword>
<protein>
    <recommendedName>
        <fullName evidence="4">Superoxide dismutase 1 copper chaperone</fullName>
    </recommendedName>
    <alternativeName>
        <fullName evidence="6">Superoxide dismutase copper chaperone</fullName>
    </alternativeName>
</protein>
<dbReference type="Proteomes" id="UP001583186">
    <property type="component" value="Unassembled WGS sequence"/>
</dbReference>
<feature type="domain" description="HMA" evidence="8">
    <location>
        <begin position="54"/>
        <end position="118"/>
    </location>
</feature>
<feature type="transmembrane region" description="Helical" evidence="7">
    <location>
        <begin position="7"/>
        <end position="26"/>
    </location>
</feature>
<evidence type="ECO:0000313" key="9">
    <source>
        <dbReference type="EMBL" id="KAL1897083.1"/>
    </source>
</evidence>
<dbReference type="Gene3D" id="2.60.40.200">
    <property type="entry name" value="Superoxide dismutase, copper/zinc binding domain"/>
    <property type="match status" value="1"/>
</dbReference>
<dbReference type="PANTHER" id="PTHR10003">
    <property type="entry name" value="SUPEROXIDE DISMUTASE CU-ZN -RELATED"/>
    <property type="match status" value="1"/>
</dbReference>
<dbReference type="InterPro" id="IPR024134">
    <property type="entry name" value="SOD_Cu/Zn_/chaperone"/>
</dbReference>
<evidence type="ECO:0000256" key="6">
    <source>
        <dbReference type="ARBA" id="ARBA00032899"/>
    </source>
</evidence>
<evidence type="ECO:0000313" key="10">
    <source>
        <dbReference type="Proteomes" id="UP001583186"/>
    </source>
</evidence>
<dbReference type="PROSITE" id="PS50846">
    <property type="entry name" value="HMA_2"/>
    <property type="match status" value="1"/>
</dbReference>
<reference evidence="9 10" key="1">
    <citation type="journal article" date="2024" name="IMA Fungus">
        <title>IMA Genome - F19 : A genome assembly and annotation guide to empower mycologists, including annotated draft genome sequences of Ceratocystis pirilliformis, Diaporthe australafricana, Fusarium ophioides, Paecilomyces lecythidis, and Sporothrix stenoceras.</title>
        <authorList>
            <person name="Aylward J."/>
            <person name="Wilson A.M."/>
            <person name="Visagie C.M."/>
            <person name="Spraker J."/>
            <person name="Barnes I."/>
            <person name="Buitendag C."/>
            <person name="Ceriani C."/>
            <person name="Del Mar Angel L."/>
            <person name="du Plessis D."/>
            <person name="Fuchs T."/>
            <person name="Gasser K."/>
            <person name="Kramer D."/>
            <person name="Li W."/>
            <person name="Munsamy K."/>
            <person name="Piso A."/>
            <person name="Price J.L."/>
            <person name="Sonnekus B."/>
            <person name="Thomas C."/>
            <person name="van der Nest A."/>
            <person name="van Dijk A."/>
            <person name="van Heerden A."/>
            <person name="van Vuuren N."/>
            <person name="Yilmaz N."/>
            <person name="Duong T.A."/>
            <person name="van der Merwe N.A."/>
            <person name="Wingfield M.J."/>
            <person name="Wingfield B.D."/>
        </authorList>
    </citation>
    <scope>NUCLEOTIDE SEQUENCE [LARGE SCALE GENOMIC DNA]</scope>
    <source>
        <strain evidence="9 10">CMW 5346</strain>
    </source>
</reference>
<dbReference type="InterPro" id="IPR001424">
    <property type="entry name" value="SOD_Cu_Zn_dom"/>
</dbReference>
<proteinExistence type="inferred from homology"/>
<evidence type="ECO:0000256" key="1">
    <source>
        <dbReference type="ARBA" id="ARBA00001973"/>
    </source>
</evidence>
<keyword evidence="7" id="KW-0812">Transmembrane</keyword>
<evidence type="ECO:0000256" key="2">
    <source>
        <dbReference type="ARBA" id="ARBA00003917"/>
    </source>
</evidence>
<keyword evidence="7" id="KW-1133">Transmembrane helix</keyword>
<evidence type="ECO:0000256" key="7">
    <source>
        <dbReference type="SAM" id="Phobius"/>
    </source>
</evidence>
<name>A0ABR3Z8T0_9PEZI</name>
<evidence type="ECO:0000256" key="4">
    <source>
        <dbReference type="ARBA" id="ARBA00016103"/>
    </source>
</evidence>
<sequence>MKTAHKYFVGTISGFALTAAATGYLFRRNPASTPNPTHNDAQQGVKPTMTVTHSFKTVFAVPLSCDGCVKDVSNALYKVSGISKVEGNLEDQLLSIEGTDAAVSILETYCHQKDQGAAAAEDSDDKDRYVRGLARMVQVSSDVTVIDLTMLGVAPGRYFASIREYGDLKHGVLTAGPVWSGAATATATGEQKQVSRRGDLGTVEIGADGRGSVFLDRPFQVWEVIGHALVVTPRDESQAGAAPLQNDENTIIGVIARSAGVWDNDKTVCSCSGKTLWQERTDEVKKGML</sequence>
<dbReference type="InterPro" id="IPR006121">
    <property type="entry name" value="HMA_dom"/>
</dbReference>
<dbReference type="Pfam" id="PF00080">
    <property type="entry name" value="Sod_Cu"/>
    <property type="match status" value="1"/>
</dbReference>
<dbReference type="SUPFAM" id="SSF49329">
    <property type="entry name" value="Cu,Zn superoxide dismutase-like"/>
    <property type="match status" value="1"/>
</dbReference>
<comment type="similarity">
    <text evidence="3">Belongs to the CCS1 family.</text>
</comment>
<dbReference type="Pfam" id="PF00403">
    <property type="entry name" value="HMA"/>
    <property type="match status" value="1"/>
</dbReference>
<dbReference type="CDD" id="cd00371">
    <property type="entry name" value="HMA"/>
    <property type="match status" value="1"/>
</dbReference>
<gene>
    <name evidence="9" type="primary">CCS1</name>
    <name evidence="9" type="ORF">Sste5346_004288</name>
</gene>
<accession>A0ABR3Z8T0</accession>
<evidence type="ECO:0000259" key="8">
    <source>
        <dbReference type="PROSITE" id="PS50846"/>
    </source>
</evidence>